<evidence type="ECO:0000313" key="4">
    <source>
        <dbReference type="Proteomes" id="UP001370348"/>
    </source>
</evidence>
<dbReference type="InterPro" id="IPR001509">
    <property type="entry name" value="Epimerase_deHydtase"/>
</dbReference>
<protein>
    <submittedName>
        <fullName evidence="3">NAD-dependent epimerase/dehydratase family protein</fullName>
    </submittedName>
</protein>
<gene>
    <name evidence="3" type="ORF">LZC94_21240</name>
</gene>
<dbReference type="Gene3D" id="3.40.50.720">
    <property type="entry name" value="NAD(P)-binding Rossmann-like Domain"/>
    <property type="match status" value="1"/>
</dbReference>
<proteinExistence type="inferred from homology"/>
<dbReference type="Proteomes" id="UP001370348">
    <property type="component" value="Chromosome"/>
</dbReference>
<evidence type="ECO:0000259" key="2">
    <source>
        <dbReference type="Pfam" id="PF01370"/>
    </source>
</evidence>
<name>A0ABZ2MB41_9BACT</name>
<feature type="domain" description="NAD-dependent epimerase/dehydratase" evidence="2">
    <location>
        <begin position="4"/>
        <end position="223"/>
    </location>
</feature>
<organism evidence="3 4">
    <name type="scientific">Pendulispora albinea</name>
    <dbReference type="NCBI Taxonomy" id="2741071"/>
    <lineage>
        <taxon>Bacteria</taxon>
        <taxon>Pseudomonadati</taxon>
        <taxon>Myxococcota</taxon>
        <taxon>Myxococcia</taxon>
        <taxon>Myxococcales</taxon>
        <taxon>Sorangiineae</taxon>
        <taxon>Pendulisporaceae</taxon>
        <taxon>Pendulispora</taxon>
    </lineage>
</organism>
<accession>A0ABZ2MB41</accession>
<reference evidence="3 4" key="1">
    <citation type="submission" date="2021-12" db="EMBL/GenBank/DDBJ databases">
        <title>Discovery of the Pendulisporaceae a myxobacterial family with distinct sporulation behavior and unique specialized metabolism.</title>
        <authorList>
            <person name="Garcia R."/>
            <person name="Popoff A."/>
            <person name="Bader C.D."/>
            <person name="Loehr J."/>
            <person name="Walesch S."/>
            <person name="Walt C."/>
            <person name="Boldt J."/>
            <person name="Bunk B."/>
            <person name="Haeckl F.J.F.P.J."/>
            <person name="Gunesch A.P."/>
            <person name="Birkelbach J."/>
            <person name="Nuebel U."/>
            <person name="Pietschmann T."/>
            <person name="Bach T."/>
            <person name="Mueller R."/>
        </authorList>
    </citation>
    <scope>NUCLEOTIDE SEQUENCE [LARGE SCALE GENOMIC DNA]</scope>
    <source>
        <strain evidence="3 4">MSr11954</strain>
    </source>
</reference>
<comment type="similarity">
    <text evidence="1">Belongs to the NAD(P)-dependent epimerase/dehydratase family.</text>
</comment>
<dbReference type="InterPro" id="IPR036291">
    <property type="entry name" value="NAD(P)-bd_dom_sf"/>
</dbReference>
<dbReference type="PANTHER" id="PTHR43000">
    <property type="entry name" value="DTDP-D-GLUCOSE 4,6-DEHYDRATASE-RELATED"/>
    <property type="match status" value="1"/>
</dbReference>
<dbReference type="RefSeq" id="WP_394829333.1">
    <property type="nucleotide sequence ID" value="NZ_CP089984.1"/>
</dbReference>
<dbReference type="EMBL" id="CP089984">
    <property type="protein sequence ID" value="WXB19737.1"/>
    <property type="molecule type" value="Genomic_DNA"/>
</dbReference>
<dbReference type="Pfam" id="PF01370">
    <property type="entry name" value="Epimerase"/>
    <property type="match status" value="1"/>
</dbReference>
<dbReference type="SUPFAM" id="SSF51735">
    <property type="entry name" value="NAD(P)-binding Rossmann-fold domains"/>
    <property type="match status" value="1"/>
</dbReference>
<evidence type="ECO:0000256" key="1">
    <source>
        <dbReference type="ARBA" id="ARBA00007637"/>
    </source>
</evidence>
<keyword evidence="4" id="KW-1185">Reference proteome</keyword>
<evidence type="ECO:0000313" key="3">
    <source>
        <dbReference type="EMBL" id="WXB19737.1"/>
    </source>
</evidence>
<dbReference type="CDD" id="cd08946">
    <property type="entry name" value="SDR_e"/>
    <property type="match status" value="1"/>
</dbReference>
<sequence length="304" mass="33594">MGSVLITGGMGFTGRYIVRALHDRGQPVVNYTRDFVASGESDIVSEQGELFDIPRILRVFERHQVEAIVHTAAMSHPTLSLDFPIGTFSANVDGTLCLLEAARVAKIKRFVNFSSETVYGAVDGQVGDDTPVKPSTPYAVSKVTTEWLGDVYTKHYGLDVISLRIAQVYGPGNKMPEIVGDILKSLQRTGSYRFHQGRDHGFNFVHAADVASATLRTLDAKGPFGRFAYNVSSGEYWRVGDLVDLVRKCRPNGEIEIGPGRLSELDMKGPLDLTSTQRDLGFEPAWGLERGIVHYIEHLETHPW</sequence>